<feature type="non-terminal residue" evidence="1">
    <location>
        <position position="1"/>
    </location>
</feature>
<protein>
    <submittedName>
        <fullName evidence="1">Uncharacterized protein</fullName>
    </submittedName>
</protein>
<evidence type="ECO:0000313" key="2">
    <source>
        <dbReference type="Proteomes" id="UP000823775"/>
    </source>
</evidence>
<dbReference type="Proteomes" id="UP000823775">
    <property type="component" value="Unassembled WGS sequence"/>
</dbReference>
<accession>A0ABS8RYG5</accession>
<keyword evidence="2" id="KW-1185">Reference proteome</keyword>
<gene>
    <name evidence="1" type="ORF">HAX54_013809</name>
</gene>
<feature type="non-terminal residue" evidence="1">
    <location>
        <position position="73"/>
    </location>
</feature>
<reference evidence="1 2" key="1">
    <citation type="journal article" date="2021" name="BMC Genomics">
        <title>Datura genome reveals duplications of psychoactive alkaloid biosynthetic genes and high mutation rate following tissue culture.</title>
        <authorList>
            <person name="Rajewski A."/>
            <person name="Carter-House D."/>
            <person name="Stajich J."/>
            <person name="Litt A."/>
        </authorList>
    </citation>
    <scope>NUCLEOTIDE SEQUENCE [LARGE SCALE GENOMIC DNA]</scope>
    <source>
        <strain evidence="1">AR-01</strain>
    </source>
</reference>
<sequence>GGENIDFQCTSRIEEQVVKSSDESLSDSKSNNDQRMEKRLLVVTSQVTSHKVSHTVQSLIGFGNVQFLVRSLK</sequence>
<comment type="caution">
    <text evidence="1">The sequence shown here is derived from an EMBL/GenBank/DDBJ whole genome shotgun (WGS) entry which is preliminary data.</text>
</comment>
<name>A0ABS8RYG5_DATST</name>
<evidence type="ECO:0000313" key="1">
    <source>
        <dbReference type="EMBL" id="MCD7451885.1"/>
    </source>
</evidence>
<organism evidence="1 2">
    <name type="scientific">Datura stramonium</name>
    <name type="common">Jimsonweed</name>
    <name type="synonym">Common thornapple</name>
    <dbReference type="NCBI Taxonomy" id="4076"/>
    <lineage>
        <taxon>Eukaryota</taxon>
        <taxon>Viridiplantae</taxon>
        <taxon>Streptophyta</taxon>
        <taxon>Embryophyta</taxon>
        <taxon>Tracheophyta</taxon>
        <taxon>Spermatophyta</taxon>
        <taxon>Magnoliopsida</taxon>
        <taxon>eudicotyledons</taxon>
        <taxon>Gunneridae</taxon>
        <taxon>Pentapetalae</taxon>
        <taxon>asterids</taxon>
        <taxon>lamiids</taxon>
        <taxon>Solanales</taxon>
        <taxon>Solanaceae</taxon>
        <taxon>Solanoideae</taxon>
        <taxon>Datureae</taxon>
        <taxon>Datura</taxon>
    </lineage>
</organism>
<proteinExistence type="predicted"/>
<dbReference type="EMBL" id="JACEIK010000184">
    <property type="protein sequence ID" value="MCD7451885.1"/>
    <property type="molecule type" value="Genomic_DNA"/>
</dbReference>